<evidence type="ECO:0000313" key="1">
    <source>
        <dbReference type="EMBL" id="KAF1935893.1"/>
    </source>
</evidence>
<dbReference type="AlphaFoldDB" id="A0A6A5S7L6"/>
<accession>A0A6A5S7L6</accession>
<organism evidence="1 2">
    <name type="scientific">Clathrospora elynae</name>
    <dbReference type="NCBI Taxonomy" id="706981"/>
    <lineage>
        <taxon>Eukaryota</taxon>
        <taxon>Fungi</taxon>
        <taxon>Dikarya</taxon>
        <taxon>Ascomycota</taxon>
        <taxon>Pezizomycotina</taxon>
        <taxon>Dothideomycetes</taxon>
        <taxon>Pleosporomycetidae</taxon>
        <taxon>Pleosporales</taxon>
        <taxon>Diademaceae</taxon>
        <taxon>Clathrospora</taxon>
    </lineage>
</organism>
<dbReference type="Proteomes" id="UP000800038">
    <property type="component" value="Unassembled WGS sequence"/>
</dbReference>
<reference evidence="1" key="1">
    <citation type="journal article" date="2020" name="Stud. Mycol.">
        <title>101 Dothideomycetes genomes: a test case for predicting lifestyles and emergence of pathogens.</title>
        <authorList>
            <person name="Haridas S."/>
            <person name="Albert R."/>
            <person name="Binder M."/>
            <person name="Bloem J."/>
            <person name="Labutti K."/>
            <person name="Salamov A."/>
            <person name="Andreopoulos B."/>
            <person name="Baker S."/>
            <person name="Barry K."/>
            <person name="Bills G."/>
            <person name="Bluhm B."/>
            <person name="Cannon C."/>
            <person name="Castanera R."/>
            <person name="Culley D."/>
            <person name="Daum C."/>
            <person name="Ezra D."/>
            <person name="Gonzalez J."/>
            <person name="Henrissat B."/>
            <person name="Kuo A."/>
            <person name="Liang C."/>
            <person name="Lipzen A."/>
            <person name="Lutzoni F."/>
            <person name="Magnuson J."/>
            <person name="Mondo S."/>
            <person name="Nolan M."/>
            <person name="Ohm R."/>
            <person name="Pangilinan J."/>
            <person name="Park H.-J."/>
            <person name="Ramirez L."/>
            <person name="Alfaro M."/>
            <person name="Sun H."/>
            <person name="Tritt A."/>
            <person name="Yoshinaga Y."/>
            <person name="Zwiers L.-H."/>
            <person name="Turgeon B."/>
            <person name="Goodwin S."/>
            <person name="Spatafora J."/>
            <person name="Crous P."/>
            <person name="Grigoriev I."/>
        </authorList>
    </citation>
    <scope>NUCLEOTIDE SEQUENCE</scope>
    <source>
        <strain evidence="1">CBS 161.51</strain>
    </source>
</reference>
<evidence type="ECO:0000313" key="2">
    <source>
        <dbReference type="Proteomes" id="UP000800038"/>
    </source>
</evidence>
<protein>
    <submittedName>
        <fullName evidence="1">Uncharacterized protein</fullName>
    </submittedName>
</protein>
<proteinExistence type="predicted"/>
<sequence length="85" mass="9720">LYIQQRFFKKTWKTTPKGLAAAGAKFMVSENTKTKPKMFALIHVYEYVKATGKLSAEEAEEAVENEFERIEKTAANFKSFESGDY</sequence>
<dbReference type="EMBL" id="ML976227">
    <property type="protein sequence ID" value="KAF1935893.1"/>
    <property type="molecule type" value="Genomic_DNA"/>
</dbReference>
<keyword evidence="2" id="KW-1185">Reference proteome</keyword>
<feature type="non-terminal residue" evidence="1">
    <location>
        <position position="1"/>
    </location>
</feature>
<gene>
    <name evidence="1" type="ORF">EJ02DRAFT_303614</name>
</gene>
<name>A0A6A5S7L6_9PLEO</name>
<feature type="non-terminal residue" evidence="1">
    <location>
        <position position="85"/>
    </location>
</feature>